<dbReference type="GO" id="GO:0000045">
    <property type="term" value="P:autophagosome assembly"/>
    <property type="evidence" value="ECO:0007669"/>
    <property type="project" value="TreeGrafter"/>
</dbReference>
<evidence type="ECO:0000256" key="12">
    <source>
        <dbReference type="ARBA" id="ARBA00022902"/>
    </source>
</evidence>
<dbReference type="EnsemblMetazoa" id="SCAU012679-RA">
    <property type="protein sequence ID" value="SCAU012679-PA"/>
    <property type="gene ID" value="SCAU012679"/>
</dbReference>
<reference evidence="18" key="1">
    <citation type="submission" date="2020-05" db="UniProtKB">
        <authorList>
            <consortium name="EnsemblMetazoa"/>
        </authorList>
    </citation>
    <scope>IDENTIFICATION</scope>
    <source>
        <strain evidence="18">USDA</strain>
    </source>
</reference>
<dbReference type="PANTHER" id="PTHR24348:SF65">
    <property type="entry name" value="SERINE_THREONINE-PROTEIN KINASE ULK3"/>
    <property type="match status" value="1"/>
</dbReference>
<name>A0A1I8Q0C0_STOCA</name>
<gene>
    <name evidence="18" type="primary">106080510</name>
</gene>
<dbReference type="Gene3D" id="1.20.58.80">
    <property type="entry name" value="Phosphotransferase system, lactose/cellobiose-type IIA subunit"/>
    <property type="match status" value="2"/>
</dbReference>
<evidence type="ECO:0000313" key="18">
    <source>
        <dbReference type="EnsemblMetazoa" id="SCAU012679-PA"/>
    </source>
</evidence>
<keyword evidence="5" id="KW-0723">Serine/threonine-protein kinase</keyword>
<dbReference type="InterPro" id="IPR000719">
    <property type="entry name" value="Prot_kinase_dom"/>
</dbReference>
<dbReference type="GO" id="GO:0007399">
    <property type="term" value="P:nervous system development"/>
    <property type="evidence" value="ECO:0007669"/>
    <property type="project" value="UniProtKB-KW"/>
</dbReference>
<evidence type="ECO:0000256" key="1">
    <source>
        <dbReference type="ARBA" id="ARBA00004496"/>
    </source>
</evidence>
<dbReference type="STRING" id="35570.A0A1I8Q0C0"/>
<evidence type="ECO:0000256" key="4">
    <source>
        <dbReference type="ARBA" id="ARBA00022490"/>
    </source>
</evidence>
<keyword evidence="19" id="KW-1185">Reference proteome</keyword>
<evidence type="ECO:0000256" key="16">
    <source>
        <dbReference type="ARBA" id="ARBA00048679"/>
    </source>
</evidence>
<evidence type="ECO:0000256" key="2">
    <source>
        <dbReference type="ARBA" id="ARBA00012513"/>
    </source>
</evidence>
<dbReference type="GO" id="GO:0034727">
    <property type="term" value="P:piecemeal microautophagy of the nucleus"/>
    <property type="evidence" value="ECO:0007669"/>
    <property type="project" value="TreeGrafter"/>
</dbReference>
<dbReference type="GO" id="GO:0034045">
    <property type="term" value="C:phagophore assembly site membrane"/>
    <property type="evidence" value="ECO:0007669"/>
    <property type="project" value="TreeGrafter"/>
</dbReference>
<dbReference type="GO" id="GO:0061709">
    <property type="term" value="P:reticulophagy"/>
    <property type="evidence" value="ECO:0007669"/>
    <property type="project" value="TreeGrafter"/>
</dbReference>
<keyword evidence="4" id="KW-0963">Cytoplasm</keyword>
<dbReference type="GO" id="GO:0004674">
    <property type="term" value="F:protein serine/threonine kinase activity"/>
    <property type="evidence" value="ECO:0007669"/>
    <property type="project" value="UniProtKB-KW"/>
</dbReference>
<evidence type="ECO:0000256" key="7">
    <source>
        <dbReference type="ARBA" id="ARBA00022679"/>
    </source>
</evidence>
<keyword evidence="10" id="KW-0418">Kinase</keyword>
<keyword evidence="13" id="KW-0072">Autophagy</keyword>
<dbReference type="PROSITE" id="PS50011">
    <property type="entry name" value="PROTEIN_KINASE_DOM"/>
    <property type="match status" value="1"/>
</dbReference>
<organism evidence="18 19">
    <name type="scientific">Stomoxys calcitrans</name>
    <name type="common">Stable fly</name>
    <name type="synonym">Conops calcitrans</name>
    <dbReference type="NCBI Taxonomy" id="35570"/>
    <lineage>
        <taxon>Eukaryota</taxon>
        <taxon>Metazoa</taxon>
        <taxon>Ecdysozoa</taxon>
        <taxon>Arthropoda</taxon>
        <taxon>Hexapoda</taxon>
        <taxon>Insecta</taxon>
        <taxon>Pterygota</taxon>
        <taxon>Neoptera</taxon>
        <taxon>Endopterygota</taxon>
        <taxon>Diptera</taxon>
        <taxon>Brachycera</taxon>
        <taxon>Muscomorpha</taxon>
        <taxon>Muscoidea</taxon>
        <taxon>Muscidae</taxon>
        <taxon>Stomoxys</taxon>
    </lineage>
</organism>
<keyword evidence="12" id="KW-0524">Neurogenesis</keyword>
<dbReference type="InterPro" id="IPR036181">
    <property type="entry name" value="MIT_dom_sf"/>
</dbReference>
<keyword evidence="11" id="KW-0067">ATP-binding</keyword>
<dbReference type="InterPro" id="IPR045269">
    <property type="entry name" value="Atg1-like"/>
</dbReference>
<dbReference type="GO" id="GO:0005776">
    <property type="term" value="C:autophagosome"/>
    <property type="evidence" value="ECO:0007669"/>
    <property type="project" value="TreeGrafter"/>
</dbReference>
<sequence length="535" mass="61692">MAGLPRITDFEILEKLGEGSYATVYRARHKKTKSCHAIKFVEMSSLSDSSRENLITEIRLLRSLNHKYIVTLQDFFWDDKNIYIVLEYCNAGSLHSFIRSKKSLPEATCKYFLRQLASAVEYMRHNEICHFDLKPQNLLLTKVNSNVSLKVADFGFAQHLKLGEINQQLKGSPLYMAPEIIRKQRYDARADLWSIGVILYECLFGRAPYSSKTIEELLTRIKSCERITLPPNVRISKECEDLLSRLLQHDPAKRIAFNDFFNHAFLDLKTVPSEKTLQKAIDLVTQAVEYDEKQNYKEAYYLYCSSLQYFVPLITDETDANKRLALRQRAQTYLKRAEEIKNVIIEEEYKALALRQAKNSQEASSSTTTTSSNTANNVTQALEPETRYKQLYALSHSSPSLKTGLDIGRQGELYLFERKYESALESFTSALGILVPFLNKEPKGDRRSLLLQQLDLWMKEAESIKSLLNAKDIDDEHKLSHSVYHHPHQHDQCEKTFPCSLMSTLSLFSNNFLSSLIYGILKLLRNVLFYVILKK</sequence>
<feature type="domain" description="Protein kinase" evidence="17">
    <location>
        <begin position="10"/>
        <end position="266"/>
    </location>
</feature>
<dbReference type="GO" id="GO:0000422">
    <property type="term" value="P:autophagy of mitochondrion"/>
    <property type="evidence" value="ECO:0007669"/>
    <property type="project" value="TreeGrafter"/>
</dbReference>
<dbReference type="Gene3D" id="1.10.510.10">
    <property type="entry name" value="Transferase(Phosphotransferase) domain 1"/>
    <property type="match status" value="1"/>
</dbReference>
<dbReference type="SUPFAM" id="SSF56112">
    <property type="entry name" value="Protein kinase-like (PK-like)"/>
    <property type="match status" value="1"/>
</dbReference>
<dbReference type="SMART" id="SM00220">
    <property type="entry name" value="S_TKc"/>
    <property type="match status" value="1"/>
</dbReference>
<dbReference type="InterPro" id="IPR008271">
    <property type="entry name" value="Ser/Thr_kinase_AS"/>
</dbReference>
<dbReference type="PANTHER" id="PTHR24348">
    <property type="entry name" value="SERINE/THREONINE-PROTEIN KINASE UNC-51-RELATED"/>
    <property type="match status" value="1"/>
</dbReference>
<evidence type="ECO:0000256" key="14">
    <source>
        <dbReference type="ARBA" id="ARBA00032242"/>
    </source>
</evidence>
<dbReference type="Pfam" id="PF04212">
    <property type="entry name" value="MIT"/>
    <property type="match status" value="1"/>
</dbReference>
<evidence type="ECO:0000256" key="13">
    <source>
        <dbReference type="ARBA" id="ARBA00023006"/>
    </source>
</evidence>
<dbReference type="PROSITE" id="PS00108">
    <property type="entry name" value="PROTEIN_KINASE_ST"/>
    <property type="match status" value="1"/>
</dbReference>
<comment type="subcellular location">
    <subcellularLocation>
        <location evidence="1">Cytoplasm</location>
    </subcellularLocation>
</comment>
<dbReference type="FunFam" id="1.20.58.80:FF:000025">
    <property type="entry name" value="serine/threonine-protein kinase ULK3"/>
    <property type="match status" value="1"/>
</dbReference>
<accession>A0A1I8Q0C0</accession>
<dbReference type="SMART" id="SM00745">
    <property type="entry name" value="MIT"/>
    <property type="match status" value="2"/>
</dbReference>
<dbReference type="FunFam" id="3.30.200.20:FF:000042">
    <property type="entry name" value="Aurora kinase A"/>
    <property type="match status" value="1"/>
</dbReference>
<dbReference type="FunFam" id="1.10.510.10:FF:000804">
    <property type="entry name" value="Blast:Serine/threonine-protein kinase ULK3"/>
    <property type="match status" value="1"/>
</dbReference>
<comment type="catalytic activity">
    <reaction evidence="16">
        <text>L-seryl-[protein] + ATP = O-phospho-L-seryl-[protein] + ADP + H(+)</text>
        <dbReference type="Rhea" id="RHEA:17989"/>
        <dbReference type="Rhea" id="RHEA-COMP:9863"/>
        <dbReference type="Rhea" id="RHEA-COMP:11604"/>
        <dbReference type="ChEBI" id="CHEBI:15378"/>
        <dbReference type="ChEBI" id="CHEBI:29999"/>
        <dbReference type="ChEBI" id="CHEBI:30616"/>
        <dbReference type="ChEBI" id="CHEBI:83421"/>
        <dbReference type="ChEBI" id="CHEBI:456216"/>
        <dbReference type="EC" id="2.7.11.1"/>
    </reaction>
</comment>
<dbReference type="FunFam" id="1.20.58.80:FF:000026">
    <property type="entry name" value="serine/threonine-protein kinase ULK3"/>
    <property type="match status" value="1"/>
</dbReference>
<dbReference type="Proteomes" id="UP000095300">
    <property type="component" value="Unassembled WGS sequence"/>
</dbReference>
<evidence type="ECO:0000259" key="17">
    <source>
        <dbReference type="PROSITE" id="PS50011"/>
    </source>
</evidence>
<dbReference type="GO" id="GO:0005829">
    <property type="term" value="C:cytosol"/>
    <property type="evidence" value="ECO:0007669"/>
    <property type="project" value="TreeGrafter"/>
</dbReference>
<keyword evidence="9" id="KW-0547">Nucleotide-binding</keyword>
<dbReference type="AlphaFoldDB" id="A0A1I8Q0C0"/>
<dbReference type="EC" id="2.7.11.1" evidence="2"/>
<dbReference type="Gene3D" id="3.30.200.20">
    <property type="entry name" value="Phosphorylase Kinase, domain 1"/>
    <property type="match status" value="1"/>
</dbReference>
<dbReference type="OrthoDB" id="346907at2759"/>
<evidence type="ECO:0000313" key="19">
    <source>
        <dbReference type="Proteomes" id="UP000095300"/>
    </source>
</evidence>
<dbReference type="Pfam" id="PF00069">
    <property type="entry name" value="Pkinase"/>
    <property type="match status" value="1"/>
</dbReference>
<keyword evidence="6" id="KW-0551">Lipid droplet</keyword>
<evidence type="ECO:0000256" key="3">
    <source>
        <dbReference type="ARBA" id="ARBA00021644"/>
    </source>
</evidence>
<dbReference type="InterPro" id="IPR007330">
    <property type="entry name" value="MIT_dom"/>
</dbReference>
<dbReference type="GO" id="GO:0042594">
    <property type="term" value="P:response to starvation"/>
    <property type="evidence" value="ECO:0007669"/>
    <property type="project" value="TreeGrafter"/>
</dbReference>
<proteinExistence type="predicted"/>
<dbReference type="InterPro" id="IPR011009">
    <property type="entry name" value="Kinase-like_dom_sf"/>
</dbReference>
<keyword evidence="8" id="KW-0677">Repeat</keyword>
<evidence type="ECO:0000256" key="6">
    <source>
        <dbReference type="ARBA" id="ARBA00022677"/>
    </source>
</evidence>
<dbReference type="SUPFAM" id="SSF116846">
    <property type="entry name" value="MIT domain"/>
    <property type="match status" value="2"/>
</dbReference>
<evidence type="ECO:0000256" key="15">
    <source>
        <dbReference type="ARBA" id="ARBA00047899"/>
    </source>
</evidence>
<evidence type="ECO:0000256" key="5">
    <source>
        <dbReference type="ARBA" id="ARBA00022527"/>
    </source>
</evidence>
<dbReference type="VEuPathDB" id="VectorBase:SCAU012679"/>
<dbReference type="GO" id="GO:0005524">
    <property type="term" value="F:ATP binding"/>
    <property type="evidence" value="ECO:0007669"/>
    <property type="project" value="UniProtKB-KW"/>
</dbReference>
<evidence type="ECO:0000256" key="8">
    <source>
        <dbReference type="ARBA" id="ARBA00022737"/>
    </source>
</evidence>
<protein>
    <recommendedName>
        <fullName evidence="3">Serine/threonine-protein kinase ULK3</fullName>
        <ecNumber evidence="2">2.7.11.1</ecNumber>
    </recommendedName>
    <alternativeName>
        <fullName evidence="14">Unc-51-like kinase 3</fullName>
    </alternativeName>
</protein>
<keyword evidence="7" id="KW-0808">Transferase</keyword>
<comment type="catalytic activity">
    <reaction evidence="15">
        <text>L-threonyl-[protein] + ATP = O-phospho-L-threonyl-[protein] + ADP + H(+)</text>
        <dbReference type="Rhea" id="RHEA:46608"/>
        <dbReference type="Rhea" id="RHEA-COMP:11060"/>
        <dbReference type="Rhea" id="RHEA-COMP:11605"/>
        <dbReference type="ChEBI" id="CHEBI:15378"/>
        <dbReference type="ChEBI" id="CHEBI:30013"/>
        <dbReference type="ChEBI" id="CHEBI:30616"/>
        <dbReference type="ChEBI" id="CHEBI:61977"/>
        <dbReference type="ChEBI" id="CHEBI:456216"/>
        <dbReference type="EC" id="2.7.11.1"/>
    </reaction>
</comment>
<evidence type="ECO:0000256" key="11">
    <source>
        <dbReference type="ARBA" id="ARBA00022840"/>
    </source>
</evidence>
<dbReference type="KEGG" id="scac:106080510"/>
<dbReference type="GO" id="GO:0010506">
    <property type="term" value="P:regulation of autophagy"/>
    <property type="evidence" value="ECO:0007669"/>
    <property type="project" value="InterPro"/>
</dbReference>
<evidence type="ECO:0000256" key="10">
    <source>
        <dbReference type="ARBA" id="ARBA00022777"/>
    </source>
</evidence>
<evidence type="ECO:0000256" key="9">
    <source>
        <dbReference type="ARBA" id="ARBA00022741"/>
    </source>
</evidence>